<protein>
    <recommendedName>
        <fullName evidence="2">UPF0102 protein AF72_02355</fullName>
    </recommendedName>
</protein>
<accession>Z9JKS4</accession>
<dbReference type="NCBIfam" id="NF009150">
    <property type="entry name" value="PRK12497.1-3"/>
    <property type="match status" value="1"/>
</dbReference>
<keyword evidence="6" id="KW-1185">Reference proteome</keyword>
<dbReference type="Pfam" id="PF02021">
    <property type="entry name" value="UPF0102"/>
    <property type="match status" value="1"/>
</dbReference>
<organism evidence="3 5">
    <name type="scientific">Xylella taiwanensis</name>
    <dbReference type="NCBI Taxonomy" id="1444770"/>
    <lineage>
        <taxon>Bacteria</taxon>
        <taxon>Pseudomonadati</taxon>
        <taxon>Pseudomonadota</taxon>
        <taxon>Gammaproteobacteria</taxon>
        <taxon>Lysobacterales</taxon>
        <taxon>Lysobacteraceae</taxon>
        <taxon>Xylella</taxon>
    </lineage>
</organism>
<evidence type="ECO:0000313" key="5">
    <source>
        <dbReference type="Proteomes" id="UP000020406"/>
    </source>
</evidence>
<dbReference type="EMBL" id="JAJPPU010000001">
    <property type="protein sequence ID" value="MCD8472425.1"/>
    <property type="molecule type" value="Genomic_DNA"/>
</dbReference>
<dbReference type="PANTHER" id="PTHR34039">
    <property type="entry name" value="UPF0102 PROTEIN YRAN"/>
    <property type="match status" value="1"/>
</dbReference>
<evidence type="ECO:0000313" key="6">
    <source>
        <dbReference type="Proteomes" id="UP001430701"/>
    </source>
</evidence>
<dbReference type="PATRIC" id="fig|1444770.3.peg.569"/>
<comment type="caution">
    <text evidence="3">The sequence shown here is derived from an EMBL/GenBank/DDBJ whole genome shotgun (WGS) entry which is preliminary data.</text>
</comment>
<dbReference type="EMBL" id="JDSQ01000003">
    <property type="protein sequence ID" value="EWS79005.1"/>
    <property type="molecule type" value="Genomic_DNA"/>
</dbReference>
<dbReference type="KEGG" id="xtw:AB672_09075"/>
<proteinExistence type="inferred from homology"/>
<dbReference type="Proteomes" id="UP001430701">
    <property type="component" value="Unassembled WGS sequence"/>
</dbReference>
<name>Z9JKS4_9GAMM</name>
<dbReference type="Gene3D" id="3.40.1350.10">
    <property type="match status" value="1"/>
</dbReference>
<evidence type="ECO:0000256" key="2">
    <source>
        <dbReference type="HAMAP-Rule" id="MF_00048"/>
    </source>
</evidence>
<dbReference type="Proteomes" id="UP000020406">
    <property type="component" value="Unassembled WGS sequence"/>
</dbReference>
<dbReference type="eggNOG" id="COG0792">
    <property type="taxonomic scope" value="Bacteria"/>
</dbReference>
<dbReference type="PANTHER" id="PTHR34039:SF1">
    <property type="entry name" value="UPF0102 PROTEIN YRAN"/>
    <property type="match status" value="1"/>
</dbReference>
<dbReference type="InterPro" id="IPR011856">
    <property type="entry name" value="tRNA_endonuc-like_dom_sf"/>
</dbReference>
<reference evidence="4" key="2">
    <citation type="submission" date="2021-11" db="EMBL/GenBank/DDBJ databases">
        <title>Genome sequence of Xylella taiwanensis PLS432.</title>
        <authorList>
            <person name="Weng L.-W."/>
            <person name="Su C.-C."/>
            <person name="Tsai C.-W."/>
            <person name="Kuo C.-H."/>
        </authorList>
    </citation>
    <scope>NUCLEOTIDE SEQUENCE</scope>
    <source>
        <strain evidence="4">PLS432</strain>
    </source>
</reference>
<sequence length="121" mass="13968">MLNRRECGVAVEVAARRYLEQAGLRWLASNVHFRGGELDLVMHDVMSVVFVEVRYRQQDSHGSAAQSVDQRKRRKLVMAAQLFLQRHPLLAQVPCRFDVVEGAGRPLQLHWIRDAFRLDDC</sequence>
<dbReference type="OrthoDB" id="9794876at2"/>
<comment type="similarity">
    <text evidence="1 2">Belongs to the UPF0102 family.</text>
</comment>
<evidence type="ECO:0000313" key="3">
    <source>
        <dbReference type="EMBL" id="EWS79005.1"/>
    </source>
</evidence>
<evidence type="ECO:0000313" key="4">
    <source>
        <dbReference type="EMBL" id="MCD8472425.1"/>
    </source>
</evidence>
<dbReference type="InterPro" id="IPR003509">
    <property type="entry name" value="UPF0102_YraN-like"/>
</dbReference>
<dbReference type="GO" id="GO:0003676">
    <property type="term" value="F:nucleic acid binding"/>
    <property type="evidence" value="ECO:0007669"/>
    <property type="project" value="InterPro"/>
</dbReference>
<dbReference type="SUPFAM" id="SSF52980">
    <property type="entry name" value="Restriction endonuclease-like"/>
    <property type="match status" value="1"/>
</dbReference>
<dbReference type="STRING" id="1444770.AF72_02355"/>
<reference evidence="3 5" key="1">
    <citation type="journal article" date="2014" name="Genome Announc.">
        <title>Draft Genome Sequence of Xylella fastidiosa Pear Leaf Scorch Strain in Taiwan.</title>
        <authorList>
            <person name="Su C.C."/>
            <person name="Deng W.L."/>
            <person name="Jan F.J."/>
            <person name="Chang C.J."/>
            <person name="Huang H."/>
            <person name="Chen J."/>
        </authorList>
    </citation>
    <scope>NUCLEOTIDE SEQUENCE [LARGE SCALE GENOMIC DNA]</scope>
    <source>
        <strain evidence="3 5">PLS229</strain>
    </source>
</reference>
<gene>
    <name evidence="3" type="ORF">AF72_02355</name>
    <name evidence="4" type="ORF">LPH55_02780</name>
</gene>
<dbReference type="AlphaFoldDB" id="Z9JKS4"/>
<dbReference type="InterPro" id="IPR011335">
    <property type="entry name" value="Restrct_endonuc-II-like"/>
</dbReference>
<evidence type="ECO:0000256" key="1">
    <source>
        <dbReference type="ARBA" id="ARBA00006738"/>
    </source>
</evidence>
<dbReference type="HAMAP" id="MF_00048">
    <property type="entry name" value="UPF0102"/>
    <property type="match status" value="1"/>
</dbReference>
<dbReference type="NCBIfam" id="TIGR00252">
    <property type="entry name" value="YraN family protein"/>
    <property type="match status" value="1"/>
</dbReference>
<dbReference type="RefSeq" id="WP_038270384.1">
    <property type="nucleotide sequence ID" value="NZ_CP053627.1"/>
</dbReference>
<dbReference type="GeneID" id="68901444"/>